<comment type="caution">
    <text evidence="1">The sequence shown here is derived from an EMBL/GenBank/DDBJ whole genome shotgun (WGS) entry which is preliminary data.</text>
</comment>
<dbReference type="OrthoDB" id="9804491at2"/>
<gene>
    <name evidence="1" type="ORF">E5J99_04185</name>
</gene>
<evidence type="ECO:0008006" key="3">
    <source>
        <dbReference type="Google" id="ProtNLM"/>
    </source>
</evidence>
<protein>
    <recommendedName>
        <fullName evidence="3">HTH cro/C1-type domain-containing protein</fullName>
    </recommendedName>
</protein>
<organism evidence="1 2">
    <name type="scientific">Hymenobacter elongatus</name>
    <dbReference type="NCBI Taxonomy" id="877208"/>
    <lineage>
        <taxon>Bacteria</taxon>
        <taxon>Pseudomonadati</taxon>
        <taxon>Bacteroidota</taxon>
        <taxon>Cytophagia</taxon>
        <taxon>Cytophagales</taxon>
        <taxon>Hymenobacteraceae</taxon>
        <taxon>Hymenobacter</taxon>
    </lineage>
</organism>
<name>A0A4Z0PNU2_9BACT</name>
<dbReference type="EMBL" id="SRLD01000005">
    <property type="protein sequence ID" value="TGE18948.1"/>
    <property type="molecule type" value="Genomic_DNA"/>
</dbReference>
<accession>A0A4Z0PNU2</accession>
<keyword evidence="2" id="KW-1185">Reference proteome</keyword>
<evidence type="ECO:0000313" key="2">
    <source>
        <dbReference type="Proteomes" id="UP000297739"/>
    </source>
</evidence>
<evidence type="ECO:0000313" key="1">
    <source>
        <dbReference type="EMBL" id="TGE18948.1"/>
    </source>
</evidence>
<proteinExistence type="predicted"/>
<dbReference type="RefSeq" id="WP_135496461.1">
    <property type="nucleotide sequence ID" value="NZ_SRLD01000005.1"/>
</dbReference>
<dbReference type="Proteomes" id="UP000297739">
    <property type="component" value="Unassembled WGS sequence"/>
</dbReference>
<dbReference type="AlphaFoldDB" id="A0A4Z0PNU2"/>
<reference evidence="1 2" key="1">
    <citation type="submission" date="2019-04" db="EMBL/GenBank/DDBJ databases">
        <authorList>
            <person name="Feng G."/>
            <person name="Zhang J."/>
            <person name="Zhu H."/>
        </authorList>
    </citation>
    <scope>NUCLEOTIDE SEQUENCE [LARGE SCALE GENOMIC DNA]</scope>
    <source>
        <strain evidence="1 2">JCM 17223</strain>
    </source>
</reference>
<sequence length="194" mass="21228">MRSPKTGNPMHEVEGEAAAYTFRGQQFQLSSPAWQCPDTGERYNTPEQGNVFLARLHRAWREQNGLSKDALHRRVEALGLSGAQVSDLLGFGINQYRTYVNTDKLPSKSNALLLKLLLTDQGLSALLAAAPETLKPAIGRKVRTHLALVAQPTAEVVAPYNKELARVQPAPRTSFSVTVPQEAGERVSTYSFAA</sequence>